<dbReference type="InterPro" id="IPR002763">
    <property type="entry name" value="DUF72"/>
</dbReference>
<dbReference type="PANTHER" id="PTHR30348:SF9">
    <property type="entry name" value="UPF0759 PROTEIN YECE"/>
    <property type="match status" value="1"/>
</dbReference>
<keyword evidence="2" id="KW-1185">Reference proteome</keyword>
<organism evidence="1 2">
    <name type="scientific">Epilithonimonas mollis</name>
    <dbReference type="NCBI Taxonomy" id="216903"/>
    <lineage>
        <taxon>Bacteria</taxon>
        <taxon>Pseudomonadati</taxon>
        <taxon>Bacteroidota</taxon>
        <taxon>Flavobacteriia</taxon>
        <taxon>Flavobacteriales</taxon>
        <taxon>Weeksellaceae</taxon>
        <taxon>Chryseobacterium group</taxon>
        <taxon>Epilithonimonas</taxon>
    </lineage>
</organism>
<dbReference type="PANTHER" id="PTHR30348">
    <property type="entry name" value="UNCHARACTERIZED PROTEIN YECE"/>
    <property type="match status" value="1"/>
</dbReference>
<dbReference type="RefSeq" id="WP_072997653.1">
    <property type="nucleotide sequence ID" value="NZ_FRAM01000002.1"/>
</dbReference>
<gene>
    <name evidence="1" type="ORF">SAMN05444371_2022</name>
</gene>
<protein>
    <submittedName>
        <fullName evidence="1">Uncharacterized conserved protein YecE, DUF72 family</fullName>
    </submittedName>
</protein>
<sequence length="295" mass="34608">MKFGQVADPSQIDFTLPKDHPQNKFILNQNKKGLDNISIGCAKWNKTDLKGFYPKGTKDELTYYATQFNSIELNATFYGMPTAEQVQTWKEKTPKDFKFFPKITNTVSHFRRLLNITDVVTQFASAVLNFDEKLGMVFLQLHDNFKPKDYERLEKFVQDWPKEVPLAIELRNTEWFTDEEIFNTVCELFEMNNITNIIVDTAGRRDMLHMRLTTPNAFIRYVGANADSDYARLEDWLERLTQWKKEGLQNLYFFVHQNIEKASPLLSSHLIQKMNEKWKTDLHIPVMADSQPTLF</sequence>
<dbReference type="Pfam" id="PF01904">
    <property type="entry name" value="DUF72"/>
    <property type="match status" value="1"/>
</dbReference>
<evidence type="ECO:0000313" key="1">
    <source>
        <dbReference type="EMBL" id="SHK34603.1"/>
    </source>
</evidence>
<dbReference type="OrthoDB" id="9780310at2"/>
<dbReference type="EMBL" id="FRAM01000002">
    <property type="protein sequence ID" value="SHK34603.1"/>
    <property type="molecule type" value="Genomic_DNA"/>
</dbReference>
<name>A0A1M6RQ87_9FLAO</name>
<evidence type="ECO:0000313" key="2">
    <source>
        <dbReference type="Proteomes" id="UP000184498"/>
    </source>
</evidence>
<accession>A0A1M6RQ87</accession>
<dbReference type="STRING" id="216903.SAMN05444371_2022"/>
<dbReference type="Proteomes" id="UP000184498">
    <property type="component" value="Unassembled WGS sequence"/>
</dbReference>
<dbReference type="AlphaFoldDB" id="A0A1M6RQ87"/>
<reference evidence="2" key="1">
    <citation type="submission" date="2016-11" db="EMBL/GenBank/DDBJ databases">
        <authorList>
            <person name="Varghese N."/>
            <person name="Submissions S."/>
        </authorList>
    </citation>
    <scope>NUCLEOTIDE SEQUENCE [LARGE SCALE GENOMIC DNA]</scope>
    <source>
        <strain evidence="2">DSM 18016</strain>
    </source>
</reference>
<dbReference type="SUPFAM" id="SSF117396">
    <property type="entry name" value="TM1631-like"/>
    <property type="match status" value="1"/>
</dbReference>
<proteinExistence type="predicted"/>
<dbReference type="Gene3D" id="3.20.20.410">
    <property type="entry name" value="Protein of unknown function UPF0759"/>
    <property type="match status" value="1"/>
</dbReference>
<dbReference type="InterPro" id="IPR036520">
    <property type="entry name" value="UPF0759_sf"/>
</dbReference>